<dbReference type="RefSeq" id="WP_200760760.1">
    <property type="nucleotide sequence ID" value="NZ_AP023366.1"/>
</dbReference>
<gene>
    <name evidence="2" type="ORF">skT53_17840</name>
</gene>
<evidence type="ECO:0000313" key="3">
    <source>
        <dbReference type="Proteomes" id="UP000593802"/>
    </source>
</evidence>
<sequence>MYFLFLFTFTWTWFLVYADKTRLREFYTAVMFSATLGLLTDLMMIHYLLWDYKGLPQSQFSTPLILDSSIYPVVTYLFLQGLPKTWVSMLKRTVTWSCFAVLFEWVTIHTGHMQHHLWWNLGFSFLSDNLIFICIIAIYCFTRPAYPQPPNSVR</sequence>
<protein>
    <submittedName>
        <fullName evidence="2">Uncharacterized protein</fullName>
    </submittedName>
</protein>
<reference evidence="2 3" key="1">
    <citation type="submission" date="2020-08" db="EMBL/GenBank/DDBJ databases">
        <title>Complete Genome Sequence of Effusibacillus dendaii Strain skT53, Isolated from Farmland soil.</title>
        <authorList>
            <person name="Konishi T."/>
            <person name="Kawasaki H."/>
        </authorList>
    </citation>
    <scope>NUCLEOTIDE SEQUENCE [LARGE SCALE GENOMIC DNA]</scope>
    <source>
        <strain evidence="3">skT53</strain>
    </source>
</reference>
<accession>A0A7I8DCX5</accession>
<dbReference type="EMBL" id="AP023366">
    <property type="protein sequence ID" value="BCJ86799.1"/>
    <property type="molecule type" value="Genomic_DNA"/>
</dbReference>
<dbReference type="NCBIfam" id="NF041644">
    <property type="entry name" value="CBO0543_fam"/>
    <property type="match status" value="1"/>
</dbReference>
<evidence type="ECO:0000256" key="1">
    <source>
        <dbReference type="SAM" id="Phobius"/>
    </source>
</evidence>
<keyword evidence="1" id="KW-0472">Membrane</keyword>
<keyword evidence="1" id="KW-0812">Transmembrane</keyword>
<organism evidence="2 3">
    <name type="scientific">Effusibacillus dendaii</name>
    <dbReference type="NCBI Taxonomy" id="2743772"/>
    <lineage>
        <taxon>Bacteria</taxon>
        <taxon>Bacillati</taxon>
        <taxon>Bacillota</taxon>
        <taxon>Bacilli</taxon>
        <taxon>Bacillales</taxon>
        <taxon>Alicyclobacillaceae</taxon>
        <taxon>Effusibacillus</taxon>
    </lineage>
</organism>
<feature type="transmembrane region" description="Helical" evidence="1">
    <location>
        <begin position="117"/>
        <end position="141"/>
    </location>
</feature>
<dbReference type="InterPro" id="IPR048147">
    <property type="entry name" value="CBO0543-like"/>
</dbReference>
<dbReference type="Proteomes" id="UP000593802">
    <property type="component" value="Chromosome"/>
</dbReference>
<proteinExistence type="predicted"/>
<evidence type="ECO:0000313" key="2">
    <source>
        <dbReference type="EMBL" id="BCJ86799.1"/>
    </source>
</evidence>
<keyword evidence="1" id="KW-1133">Transmembrane helix</keyword>
<name>A0A7I8DCX5_9BACL</name>
<dbReference type="AlphaFoldDB" id="A0A7I8DCX5"/>
<dbReference type="KEGG" id="eff:skT53_17840"/>
<keyword evidence="3" id="KW-1185">Reference proteome</keyword>
<feature type="transmembrane region" description="Helical" evidence="1">
    <location>
        <begin position="28"/>
        <end position="50"/>
    </location>
</feature>